<keyword evidence="1" id="KW-0808">Transferase</keyword>
<dbReference type="GO" id="GO:0008168">
    <property type="term" value="F:methyltransferase activity"/>
    <property type="evidence" value="ECO:0007669"/>
    <property type="project" value="UniProtKB-KW"/>
</dbReference>
<dbReference type="InterPro" id="IPR008884">
    <property type="entry name" value="TylF_MeTrfase"/>
</dbReference>
<dbReference type="RefSeq" id="WP_262308508.1">
    <property type="nucleotide sequence ID" value="NZ_CP106679.1"/>
</dbReference>
<keyword evidence="2" id="KW-1185">Reference proteome</keyword>
<proteinExistence type="predicted"/>
<reference evidence="1" key="1">
    <citation type="submission" date="2022-09" db="EMBL/GenBank/DDBJ databases">
        <title>Comparative genomics and taxonomic characterization of three novel marine species of genus Reichenbachiella exhibiting antioxidant and polysaccharide degradation activities.</title>
        <authorList>
            <person name="Muhammad N."/>
            <person name="Lee Y.-J."/>
            <person name="Ko J."/>
            <person name="Kim S.-G."/>
        </authorList>
    </citation>
    <scope>NUCLEOTIDE SEQUENCE</scope>
    <source>
        <strain evidence="1">BKB1-1</strain>
    </source>
</reference>
<evidence type="ECO:0000313" key="1">
    <source>
        <dbReference type="EMBL" id="UXP31064.1"/>
    </source>
</evidence>
<dbReference type="InterPro" id="IPR029063">
    <property type="entry name" value="SAM-dependent_MTases_sf"/>
</dbReference>
<dbReference type="Gene3D" id="3.40.50.150">
    <property type="entry name" value="Vaccinia Virus protein VP39"/>
    <property type="match status" value="1"/>
</dbReference>
<dbReference type="EMBL" id="CP106679">
    <property type="protein sequence ID" value="UXP31064.1"/>
    <property type="molecule type" value="Genomic_DNA"/>
</dbReference>
<dbReference type="Pfam" id="PF05711">
    <property type="entry name" value="TylF"/>
    <property type="match status" value="1"/>
</dbReference>
<evidence type="ECO:0000313" key="2">
    <source>
        <dbReference type="Proteomes" id="UP001065174"/>
    </source>
</evidence>
<keyword evidence="1" id="KW-0489">Methyltransferase</keyword>
<dbReference type="SUPFAM" id="SSF53335">
    <property type="entry name" value="S-adenosyl-L-methionine-dependent methyltransferases"/>
    <property type="match status" value="1"/>
</dbReference>
<sequence>MKNPFVQKIKESFQLLSNMDGWKIIKLKLTYLRIGALNNLRDAVIQLDKKNIPGLFIETGCALGGSTIQIGLVKQKERKFKAYDVFGMIPPPSERDDQDIIERFDTIKEGKSKGIRGDEYYGYKKDLKQVVVNNLATFGLSPDQDNIELVEGLYENTLRINEPVAFAHIDCDWYDSVMTCLNQIVPHLVPQGILVIDDYYDWSGCRKAIDDYFRDKKSDFTFAEKNSKLIITKNS</sequence>
<accession>A0ABY6CMT2</accession>
<dbReference type="PANTHER" id="PTHR40036">
    <property type="entry name" value="MACROCIN O-METHYLTRANSFERASE"/>
    <property type="match status" value="1"/>
</dbReference>
<name>A0ABY6CMT2_9BACT</name>
<dbReference type="PANTHER" id="PTHR40036:SF1">
    <property type="entry name" value="MACROCIN O-METHYLTRANSFERASE"/>
    <property type="match status" value="1"/>
</dbReference>
<dbReference type="GO" id="GO:0032259">
    <property type="term" value="P:methylation"/>
    <property type="evidence" value="ECO:0007669"/>
    <property type="project" value="UniProtKB-KW"/>
</dbReference>
<protein>
    <submittedName>
        <fullName evidence="1">TylF/MycF family methyltransferase</fullName>
    </submittedName>
</protein>
<organism evidence="1 2">
    <name type="scientific">Reichenbachiella agarivorans</name>
    <dbReference type="NCBI Taxonomy" id="2979464"/>
    <lineage>
        <taxon>Bacteria</taxon>
        <taxon>Pseudomonadati</taxon>
        <taxon>Bacteroidota</taxon>
        <taxon>Cytophagia</taxon>
        <taxon>Cytophagales</taxon>
        <taxon>Reichenbachiellaceae</taxon>
        <taxon>Reichenbachiella</taxon>
    </lineage>
</organism>
<gene>
    <name evidence="1" type="ORF">N6H18_11955</name>
</gene>
<dbReference type="Proteomes" id="UP001065174">
    <property type="component" value="Chromosome"/>
</dbReference>